<dbReference type="Proteomes" id="UP001157167">
    <property type="component" value="Unassembled WGS sequence"/>
</dbReference>
<evidence type="ECO:0000313" key="3">
    <source>
        <dbReference type="Proteomes" id="UP001157167"/>
    </source>
</evidence>
<proteinExistence type="predicted"/>
<keyword evidence="1" id="KW-0732">Signal</keyword>
<feature type="signal peptide" evidence="1">
    <location>
        <begin position="1"/>
        <end position="22"/>
    </location>
</feature>
<sequence length="134" mass="14617">MIRLPIPLLALAVSVAPGVAEAAARIHCHTTYGGETRLHVARPVASPYGVGSEPIGSHFLFRVVFEGQPRELAAVKIYTYADLDHGPTLIHQSTHPLPLANRGAYGFTGLQRVYEPRRDSELEYWCEVAGGGRK</sequence>
<evidence type="ECO:0000313" key="2">
    <source>
        <dbReference type="EMBL" id="GLT20942.1"/>
    </source>
</evidence>
<dbReference type="EMBL" id="BSPX01000003">
    <property type="protein sequence ID" value="GLT20942.1"/>
    <property type="molecule type" value="Genomic_DNA"/>
</dbReference>
<name>A0ABQ6F6R9_9RHOO</name>
<dbReference type="RefSeq" id="WP_284186508.1">
    <property type="nucleotide sequence ID" value="NZ_BSPX01000003.1"/>
</dbReference>
<comment type="caution">
    <text evidence="2">The sequence shown here is derived from an EMBL/GenBank/DDBJ whole genome shotgun (WGS) entry which is preliminary data.</text>
</comment>
<reference evidence="3" key="1">
    <citation type="journal article" date="2019" name="Int. J. Syst. Evol. Microbiol.">
        <title>The Global Catalogue of Microorganisms (GCM) 10K type strain sequencing project: providing services to taxonomists for standard genome sequencing and annotation.</title>
        <authorList>
            <consortium name="The Broad Institute Genomics Platform"/>
            <consortium name="The Broad Institute Genome Sequencing Center for Infectious Disease"/>
            <person name="Wu L."/>
            <person name="Ma J."/>
        </authorList>
    </citation>
    <scope>NUCLEOTIDE SEQUENCE [LARGE SCALE GENOMIC DNA]</scope>
    <source>
        <strain evidence="3">NBRC 102407</strain>
    </source>
</reference>
<accession>A0ABQ6F6R9</accession>
<evidence type="ECO:0000256" key="1">
    <source>
        <dbReference type="SAM" id="SignalP"/>
    </source>
</evidence>
<keyword evidence="3" id="KW-1185">Reference proteome</keyword>
<feature type="chain" id="PRO_5046968905" evidence="1">
    <location>
        <begin position="23"/>
        <end position="134"/>
    </location>
</feature>
<gene>
    <name evidence="2" type="ORF">GCM10007933_03940</name>
</gene>
<organism evidence="2 3">
    <name type="scientific">Zoogloea oryzae</name>
    <dbReference type="NCBI Taxonomy" id="310767"/>
    <lineage>
        <taxon>Bacteria</taxon>
        <taxon>Pseudomonadati</taxon>
        <taxon>Pseudomonadota</taxon>
        <taxon>Betaproteobacteria</taxon>
        <taxon>Rhodocyclales</taxon>
        <taxon>Zoogloeaceae</taxon>
        <taxon>Zoogloea</taxon>
    </lineage>
</organism>
<protein>
    <submittedName>
        <fullName evidence="2">Uncharacterized protein</fullName>
    </submittedName>
</protein>